<proteinExistence type="predicted"/>
<protein>
    <recommendedName>
        <fullName evidence="2">DUF7745 domain-containing protein</fullName>
    </recommendedName>
</protein>
<feature type="coiled-coil region" evidence="1">
    <location>
        <begin position="333"/>
        <end position="360"/>
    </location>
</feature>
<dbReference type="InterPro" id="IPR056647">
    <property type="entry name" value="DUF7745"/>
</dbReference>
<keyword evidence="1" id="KW-0175">Coiled coil</keyword>
<organism evidence="3 4">
    <name type="scientific">Gossypium laxum</name>
    <dbReference type="NCBI Taxonomy" id="34288"/>
    <lineage>
        <taxon>Eukaryota</taxon>
        <taxon>Viridiplantae</taxon>
        <taxon>Streptophyta</taxon>
        <taxon>Embryophyta</taxon>
        <taxon>Tracheophyta</taxon>
        <taxon>Spermatophyta</taxon>
        <taxon>Magnoliopsida</taxon>
        <taxon>eudicotyledons</taxon>
        <taxon>Gunneridae</taxon>
        <taxon>Pentapetalae</taxon>
        <taxon>rosids</taxon>
        <taxon>malvids</taxon>
        <taxon>Malvales</taxon>
        <taxon>Malvaceae</taxon>
        <taxon>Malvoideae</taxon>
        <taxon>Gossypium</taxon>
    </lineage>
</organism>
<evidence type="ECO:0000256" key="1">
    <source>
        <dbReference type="SAM" id="Coils"/>
    </source>
</evidence>
<comment type="caution">
    <text evidence="3">The sequence shown here is derived from an EMBL/GenBank/DDBJ whole genome shotgun (WGS) entry which is preliminary data.</text>
</comment>
<dbReference type="Proteomes" id="UP000593574">
    <property type="component" value="Unassembled WGS sequence"/>
</dbReference>
<accession>A0A7J9B0R4</accession>
<sequence>TVGFTPLSGSEKLLFREVFTSVQDSGSLSRYIRTYIFDRWNDETKQLFYSNYGDLPYLFDIKVDEQLFRALAQYWNPAYSYFTFGKVDLVPTLEEYTTLLRCPRFQVDKKGECKFILWKNLRDLILAHSDEKKKVDVFALSIYGLVISPRALGLVDEASFLEGGQDLLPSFLQKLSPVEGDSSHAKKGRHIRENYMAILQNLQEEDVEWRAPWLIPDRILYRCGSFDWVPLLGIWEAIGYAHLLVLRQYSSRQFVPATLGLAQCEFLYRGDNYKKKIKEVSQAWNQARRMKRLAVGSMTTPKYSEWRNKRINEQLEEKKIHLRLDAVVQKLEAEKLKKGNNKAEDDLDSLKTNYKKLRLSMRTAGLGKTS</sequence>
<name>A0A7J9B0R4_9ROSI</name>
<evidence type="ECO:0000259" key="2">
    <source>
        <dbReference type="Pfam" id="PF24924"/>
    </source>
</evidence>
<reference evidence="3 4" key="1">
    <citation type="journal article" date="2019" name="Genome Biol. Evol.">
        <title>Insights into the evolution of the New World diploid cottons (Gossypium, subgenus Houzingenia) based on genome sequencing.</title>
        <authorList>
            <person name="Grover C.E."/>
            <person name="Arick M.A. 2nd"/>
            <person name="Thrash A."/>
            <person name="Conover J.L."/>
            <person name="Sanders W.S."/>
            <person name="Peterson D.G."/>
            <person name="Frelichowski J.E."/>
            <person name="Scheffler J.A."/>
            <person name="Scheffler B.E."/>
            <person name="Wendel J.F."/>
        </authorList>
    </citation>
    <scope>NUCLEOTIDE SEQUENCE [LARGE SCALE GENOMIC DNA]</scope>
    <source>
        <strain evidence="3">4</strain>
        <tissue evidence="3">Leaf</tissue>
    </source>
</reference>
<evidence type="ECO:0000313" key="3">
    <source>
        <dbReference type="EMBL" id="MBA0729214.1"/>
    </source>
</evidence>
<dbReference type="PANTHER" id="PTHR48200:SF1">
    <property type="entry name" value="AMINOTRANSFERASE-LIKE PLANT MOBILE DOMAIN-CONTAINING PROTEIN"/>
    <property type="match status" value="1"/>
</dbReference>
<feature type="domain" description="DUF7745" evidence="2">
    <location>
        <begin position="42"/>
        <end position="104"/>
    </location>
</feature>
<dbReference type="Pfam" id="PF24924">
    <property type="entry name" value="DUF7745"/>
    <property type="match status" value="2"/>
</dbReference>
<evidence type="ECO:0000313" key="4">
    <source>
        <dbReference type="Proteomes" id="UP000593574"/>
    </source>
</evidence>
<keyword evidence="4" id="KW-1185">Reference proteome</keyword>
<dbReference type="PANTHER" id="PTHR48200">
    <property type="entry name" value="PROTEIN, PUTATIVE-RELATED"/>
    <property type="match status" value="1"/>
</dbReference>
<feature type="non-terminal residue" evidence="3">
    <location>
        <position position="1"/>
    </location>
</feature>
<feature type="non-terminal residue" evidence="3">
    <location>
        <position position="370"/>
    </location>
</feature>
<feature type="domain" description="DUF7745" evidence="2">
    <location>
        <begin position="190"/>
        <end position="311"/>
    </location>
</feature>
<gene>
    <name evidence="3" type="ORF">Golax_023428</name>
</gene>
<dbReference type="EMBL" id="JABEZV010435936">
    <property type="protein sequence ID" value="MBA0729214.1"/>
    <property type="molecule type" value="Genomic_DNA"/>
</dbReference>
<dbReference type="AlphaFoldDB" id="A0A7J9B0R4"/>